<evidence type="ECO:0008006" key="6">
    <source>
        <dbReference type="Google" id="ProtNLM"/>
    </source>
</evidence>
<dbReference type="SUPFAM" id="SSF48371">
    <property type="entry name" value="ARM repeat"/>
    <property type="match status" value="1"/>
</dbReference>
<organism evidence="4 5">
    <name type="scientific">Polypedilum vanderplanki</name>
    <name type="common">Sleeping chironomid midge</name>
    <dbReference type="NCBI Taxonomy" id="319348"/>
    <lineage>
        <taxon>Eukaryota</taxon>
        <taxon>Metazoa</taxon>
        <taxon>Ecdysozoa</taxon>
        <taxon>Arthropoda</taxon>
        <taxon>Hexapoda</taxon>
        <taxon>Insecta</taxon>
        <taxon>Pterygota</taxon>
        <taxon>Neoptera</taxon>
        <taxon>Endopterygota</taxon>
        <taxon>Diptera</taxon>
        <taxon>Nematocera</taxon>
        <taxon>Chironomoidea</taxon>
        <taxon>Chironomidae</taxon>
        <taxon>Chironominae</taxon>
        <taxon>Polypedilum</taxon>
        <taxon>Polypedilum</taxon>
    </lineage>
</organism>
<feature type="compositionally biased region" description="Polar residues" evidence="2">
    <location>
        <begin position="580"/>
        <end position="590"/>
    </location>
</feature>
<accession>A0A9J6BPQ0</accession>
<comment type="caution">
    <text evidence="4">The sequence shown here is derived from an EMBL/GenBank/DDBJ whole genome shotgun (WGS) entry which is preliminary data.</text>
</comment>
<protein>
    <recommendedName>
        <fullName evidence="6">Hamartin</fullName>
    </recommendedName>
</protein>
<name>A0A9J6BPQ0_POLVA</name>
<dbReference type="GO" id="GO:0033596">
    <property type="term" value="C:TSC1-TSC2 complex"/>
    <property type="evidence" value="ECO:0007669"/>
    <property type="project" value="TreeGrafter"/>
</dbReference>
<dbReference type="EMBL" id="JADBJN010000003">
    <property type="protein sequence ID" value="KAG5671849.1"/>
    <property type="molecule type" value="Genomic_DNA"/>
</dbReference>
<feature type="coiled-coil region" evidence="1">
    <location>
        <begin position="760"/>
        <end position="909"/>
    </location>
</feature>
<dbReference type="PANTHER" id="PTHR15154">
    <property type="entry name" value="HAMARTIN"/>
    <property type="match status" value="1"/>
</dbReference>
<dbReference type="GO" id="GO:0051726">
    <property type="term" value="P:regulation of cell cycle"/>
    <property type="evidence" value="ECO:0007669"/>
    <property type="project" value="TreeGrafter"/>
</dbReference>
<feature type="compositionally biased region" description="Polar residues" evidence="2">
    <location>
        <begin position="1057"/>
        <end position="1066"/>
    </location>
</feature>
<keyword evidence="5" id="KW-1185">Reference proteome</keyword>
<feature type="compositionally biased region" description="Low complexity" evidence="2">
    <location>
        <begin position="1067"/>
        <end position="1079"/>
    </location>
</feature>
<evidence type="ECO:0000256" key="1">
    <source>
        <dbReference type="SAM" id="Coils"/>
    </source>
</evidence>
<gene>
    <name evidence="4" type="ORF">PVAND_002023</name>
</gene>
<feature type="compositionally biased region" description="Polar residues" evidence="2">
    <location>
        <begin position="1086"/>
        <end position="1096"/>
    </location>
</feature>
<dbReference type="GO" id="GO:0008285">
    <property type="term" value="P:negative regulation of cell population proliferation"/>
    <property type="evidence" value="ECO:0007669"/>
    <property type="project" value="TreeGrafter"/>
</dbReference>
<keyword evidence="3" id="KW-1133">Transmembrane helix</keyword>
<sequence>MTNPLELFEELESFNVQKQESAKQKFAEAFASTKESWIINGMIDYYSQTNSFRIVEVLVRVQTPHDINIFNKLQKCLQESNPKQKTVALTLFAHIVRKHPTWLYKVVSHGFLKDLLKFLRYERDVITLITGLLCIISLLPIIPTSISAFLTDLFEIFNYVATLTCQQLNLTECHLTYLQYGLYMLFNRLYGMYPCNFIDFIRNEYILKPDKAIIFNHTIRGLLDTVKIHPNLITSTKISETSTSRFKKMEPHDVVVECVKYSIDNNEKSATSCSSGFLDCEHLKPLEFTHLSVEPLPPLPAKYYASAKSIENRFESLWTPSLVVQATPPPTANNITNTPSQTPVPIAPNYNIALANKNTQEVICDTDDSTRLVEAAIEATPEPEIGNSNFRPFTSTSQAARNIWPKPSNTNSQVIHNVKNSSTPSSPLRKEGKAPDYSIPNHKLMRILSDREQHVSSATGEPIMISREDQEVNDINNFNSNNGNDQEIDAYRNMVDYNQSDEDDADTTPPLYQRVDYVRKVKRLRLYSHCIYSAGTSPADSINYMPRIPSTFRMKRFNSWPNLKFSDVVIKSSKFDKQNVSDPQQSSSDEAFSAESHFNKRAVQNGDSSARNGSIFKKIREDLKSKPLEILQKVSSGTQTLEYWPSASESMFYNIFEKEMKKKQIENEIVTLTQTTTTTTTTTLAKSSTEASTSGNVVNAASTSPNEMIDQYIQTSLKRKNSNDYRDHIELLAIQLQFEKHRREIHAERNRRLLGKSRAMRGLEQSNATLSDQVAKLSAEINLINRKSAETRSINQKSLKDLEEKANFWAKKCAEEKEKNVQLQRERDSLQLMIEDEVAQKKEALSKIDVLSAENFDLKNLYEDAKAEAERGQQYREQLKKLEADMIIFNEARLKCQQQMDELNAIKERDVEMENIIQSYSQEILDMRRILDFKSSQIDGMTKRMNDYELQIQKKDSSLTDLKRKMETIKEVYEEKFKALEEKYTNQKAIIMKMEEHALELSKNQQGITSPESDKTADLLGYTSPLSISLASSDGLSVSLRSTTELRGIGIQQIMQPSTSGVSSLEQQAQQQPVLQRQQSIHDDSTLNQPINYKKK</sequence>
<keyword evidence="1" id="KW-0175">Coiled coil</keyword>
<evidence type="ECO:0000313" key="4">
    <source>
        <dbReference type="EMBL" id="KAG5671849.1"/>
    </source>
</evidence>
<proteinExistence type="predicted"/>
<dbReference type="PANTHER" id="PTHR15154:SF2">
    <property type="entry name" value="HAMARTIN"/>
    <property type="match status" value="1"/>
</dbReference>
<keyword evidence="3" id="KW-0812">Transmembrane</keyword>
<feature type="region of interest" description="Disordered" evidence="2">
    <location>
        <begin position="576"/>
        <end position="610"/>
    </location>
</feature>
<feature type="region of interest" description="Disordered" evidence="2">
    <location>
        <begin position="1057"/>
        <end position="1096"/>
    </location>
</feature>
<dbReference type="Proteomes" id="UP001107558">
    <property type="component" value="Chromosome 3"/>
</dbReference>
<dbReference type="InterPro" id="IPR007483">
    <property type="entry name" value="Hamartin"/>
</dbReference>
<feature type="transmembrane region" description="Helical" evidence="3">
    <location>
        <begin position="125"/>
        <end position="150"/>
    </location>
</feature>
<dbReference type="OrthoDB" id="6022054at2759"/>
<dbReference type="InterPro" id="IPR016024">
    <property type="entry name" value="ARM-type_fold"/>
</dbReference>
<feature type="coiled-coil region" evidence="1">
    <location>
        <begin position="945"/>
        <end position="990"/>
    </location>
</feature>
<reference evidence="4" key="1">
    <citation type="submission" date="2021-03" db="EMBL/GenBank/DDBJ databases">
        <title>Chromosome level genome of the anhydrobiotic midge Polypedilum vanderplanki.</title>
        <authorList>
            <person name="Yoshida Y."/>
            <person name="Kikawada T."/>
            <person name="Gusev O."/>
        </authorList>
    </citation>
    <scope>NUCLEOTIDE SEQUENCE</scope>
    <source>
        <strain evidence="4">NIAS01</strain>
        <tissue evidence="4">Whole body or cell culture</tissue>
    </source>
</reference>
<evidence type="ECO:0000256" key="2">
    <source>
        <dbReference type="SAM" id="MobiDB-lite"/>
    </source>
</evidence>
<dbReference type="AlphaFoldDB" id="A0A9J6BPQ0"/>
<evidence type="ECO:0000313" key="5">
    <source>
        <dbReference type="Proteomes" id="UP001107558"/>
    </source>
</evidence>
<evidence type="ECO:0000256" key="3">
    <source>
        <dbReference type="SAM" id="Phobius"/>
    </source>
</evidence>
<feature type="region of interest" description="Disordered" evidence="2">
    <location>
        <begin position="404"/>
        <end position="437"/>
    </location>
</feature>
<dbReference type="Pfam" id="PF04388">
    <property type="entry name" value="Hamartin"/>
    <property type="match status" value="1"/>
</dbReference>
<dbReference type="GO" id="GO:0032007">
    <property type="term" value="P:negative regulation of TOR signaling"/>
    <property type="evidence" value="ECO:0007669"/>
    <property type="project" value="TreeGrafter"/>
</dbReference>
<keyword evidence="3" id="KW-0472">Membrane</keyword>
<feature type="compositionally biased region" description="Polar residues" evidence="2">
    <location>
        <begin position="407"/>
        <end position="426"/>
    </location>
</feature>